<keyword evidence="1" id="KW-1133">Transmembrane helix</keyword>
<evidence type="ECO:0000256" key="1">
    <source>
        <dbReference type="SAM" id="Phobius"/>
    </source>
</evidence>
<feature type="transmembrane region" description="Helical" evidence="1">
    <location>
        <begin position="6"/>
        <end position="27"/>
    </location>
</feature>
<dbReference type="EMBL" id="JAVRBK010000010">
    <property type="protein sequence ID" value="KAK5638134.1"/>
    <property type="molecule type" value="Genomic_DNA"/>
</dbReference>
<evidence type="ECO:0000313" key="3">
    <source>
        <dbReference type="Proteomes" id="UP001329430"/>
    </source>
</evidence>
<sequence length="117" mass="13215">MFALLLYIIIGIITVSIVTYLIIRFCFEAKVNSSYPRTRLRRNRERNLDNSTNVTCPVAIIIHSCSSNGNIDVDYDLPPTYTHSVSNSRSNSTNSLPDYHQAITAKITTNPLSDQYD</sequence>
<keyword evidence="3" id="KW-1185">Reference proteome</keyword>
<protein>
    <submittedName>
        <fullName evidence="2">Uncharacterized protein</fullName>
    </submittedName>
</protein>
<reference evidence="2 3" key="1">
    <citation type="journal article" date="2024" name="Insects">
        <title>An Improved Chromosome-Level Genome Assembly of the Firefly Pyrocoelia pectoralis.</title>
        <authorList>
            <person name="Fu X."/>
            <person name="Meyer-Rochow V.B."/>
            <person name="Ballantyne L."/>
            <person name="Zhu X."/>
        </authorList>
    </citation>
    <scope>NUCLEOTIDE SEQUENCE [LARGE SCALE GENOMIC DNA]</scope>
    <source>
        <strain evidence="2">XCY_ONT2</strain>
    </source>
</reference>
<dbReference type="AlphaFoldDB" id="A0AAN7V799"/>
<proteinExistence type="predicted"/>
<gene>
    <name evidence="2" type="ORF">RI129_012429</name>
</gene>
<dbReference type="Proteomes" id="UP001329430">
    <property type="component" value="Chromosome 10"/>
</dbReference>
<keyword evidence="1" id="KW-0812">Transmembrane</keyword>
<keyword evidence="1" id="KW-0472">Membrane</keyword>
<accession>A0AAN7V799</accession>
<name>A0AAN7V799_9COLE</name>
<comment type="caution">
    <text evidence="2">The sequence shown here is derived from an EMBL/GenBank/DDBJ whole genome shotgun (WGS) entry which is preliminary data.</text>
</comment>
<evidence type="ECO:0000313" key="2">
    <source>
        <dbReference type="EMBL" id="KAK5638134.1"/>
    </source>
</evidence>
<organism evidence="2 3">
    <name type="scientific">Pyrocoelia pectoralis</name>
    <dbReference type="NCBI Taxonomy" id="417401"/>
    <lineage>
        <taxon>Eukaryota</taxon>
        <taxon>Metazoa</taxon>
        <taxon>Ecdysozoa</taxon>
        <taxon>Arthropoda</taxon>
        <taxon>Hexapoda</taxon>
        <taxon>Insecta</taxon>
        <taxon>Pterygota</taxon>
        <taxon>Neoptera</taxon>
        <taxon>Endopterygota</taxon>
        <taxon>Coleoptera</taxon>
        <taxon>Polyphaga</taxon>
        <taxon>Elateriformia</taxon>
        <taxon>Elateroidea</taxon>
        <taxon>Lampyridae</taxon>
        <taxon>Lampyrinae</taxon>
        <taxon>Pyrocoelia</taxon>
    </lineage>
</organism>